<keyword evidence="2" id="KW-0238">DNA-binding</keyword>
<dbReference type="GO" id="GO:0097367">
    <property type="term" value="F:carbohydrate derivative binding"/>
    <property type="evidence" value="ECO:0007669"/>
    <property type="project" value="InterPro"/>
</dbReference>
<organism evidence="7 8">
    <name type="scientific">Rhizocola hellebori</name>
    <dbReference type="NCBI Taxonomy" id="1392758"/>
    <lineage>
        <taxon>Bacteria</taxon>
        <taxon>Bacillati</taxon>
        <taxon>Actinomycetota</taxon>
        <taxon>Actinomycetes</taxon>
        <taxon>Micromonosporales</taxon>
        <taxon>Micromonosporaceae</taxon>
        <taxon>Rhizocola</taxon>
    </lineage>
</organism>
<gene>
    <name evidence="7" type="ORF">Rhe02_36450</name>
</gene>
<dbReference type="Gene3D" id="1.10.10.10">
    <property type="entry name" value="Winged helix-like DNA-binding domain superfamily/Winged helix DNA-binding domain"/>
    <property type="match status" value="1"/>
</dbReference>
<dbReference type="CDD" id="cd07377">
    <property type="entry name" value="WHTH_GntR"/>
    <property type="match status" value="1"/>
</dbReference>
<name>A0A8J3VH60_9ACTN</name>
<dbReference type="SMART" id="SM00345">
    <property type="entry name" value="HTH_GNTR"/>
    <property type="match status" value="1"/>
</dbReference>
<dbReference type="CDD" id="cd05013">
    <property type="entry name" value="SIS_RpiR"/>
    <property type="match status" value="1"/>
</dbReference>
<dbReference type="SUPFAM" id="SSF46785">
    <property type="entry name" value="Winged helix' DNA-binding domain"/>
    <property type="match status" value="1"/>
</dbReference>
<dbReference type="GO" id="GO:1901135">
    <property type="term" value="P:carbohydrate derivative metabolic process"/>
    <property type="evidence" value="ECO:0007669"/>
    <property type="project" value="InterPro"/>
</dbReference>
<feature type="domain" description="SIS" evidence="6">
    <location>
        <begin position="153"/>
        <end position="291"/>
    </location>
</feature>
<dbReference type="InterPro" id="IPR046348">
    <property type="entry name" value="SIS_dom_sf"/>
</dbReference>
<dbReference type="PROSITE" id="PS50949">
    <property type="entry name" value="HTH_GNTR"/>
    <property type="match status" value="1"/>
</dbReference>
<evidence type="ECO:0008006" key="9">
    <source>
        <dbReference type="Google" id="ProtNLM"/>
    </source>
</evidence>
<evidence type="ECO:0000259" key="6">
    <source>
        <dbReference type="PROSITE" id="PS51464"/>
    </source>
</evidence>
<dbReference type="Gene3D" id="3.40.50.10490">
    <property type="entry name" value="Glucose-6-phosphate isomerase like protein, domain 1"/>
    <property type="match status" value="1"/>
</dbReference>
<feature type="region of interest" description="Disordered" evidence="4">
    <location>
        <begin position="98"/>
        <end position="120"/>
    </location>
</feature>
<dbReference type="SUPFAM" id="SSF53697">
    <property type="entry name" value="SIS domain"/>
    <property type="match status" value="1"/>
</dbReference>
<proteinExistence type="predicted"/>
<evidence type="ECO:0000313" key="7">
    <source>
        <dbReference type="EMBL" id="GIH05578.1"/>
    </source>
</evidence>
<reference evidence="7" key="1">
    <citation type="submission" date="2021-01" db="EMBL/GenBank/DDBJ databases">
        <title>Whole genome shotgun sequence of Rhizocola hellebori NBRC 109834.</title>
        <authorList>
            <person name="Komaki H."/>
            <person name="Tamura T."/>
        </authorList>
    </citation>
    <scope>NUCLEOTIDE SEQUENCE</scope>
    <source>
        <strain evidence="7">NBRC 109834</strain>
    </source>
</reference>
<evidence type="ECO:0000256" key="3">
    <source>
        <dbReference type="ARBA" id="ARBA00023163"/>
    </source>
</evidence>
<evidence type="ECO:0000256" key="4">
    <source>
        <dbReference type="SAM" id="MobiDB-lite"/>
    </source>
</evidence>
<dbReference type="EMBL" id="BONY01000020">
    <property type="protein sequence ID" value="GIH05578.1"/>
    <property type="molecule type" value="Genomic_DNA"/>
</dbReference>
<comment type="caution">
    <text evidence="7">The sequence shown here is derived from an EMBL/GenBank/DDBJ whole genome shotgun (WGS) entry which is preliminary data.</text>
</comment>
<dbReference type="InterPro" id="IPR036390">
    <property type="entry name" value="WH_DNA-bd_sf"/>
</dbReference>
<dbReference type="InterPro" id="IPR036388">
    <property type="entry name" value="WH-like_DNA-bd_sf"/>
</dbReference>
<dbReference type="GO" id="GO:0003700">
    <property type="term" value="F:DNA-binding transcription factor activity"/>
    <property type="evidence" value="ECO:0007669"/>
    <property type="project" value="InterPro"/>
</dbReference>
<evidence type="ECO:0000256" key="1">
    <source>
        <dbReference type="ARBA" id="ARBA00023015"/>
    </source>
</evidence>
<evidence type="ECO:0000259" key="5">
    <source>
        <dbReference type="PROSITE" id="PS50949"/>
    </source>
</evidence>
<dbReference type="InterPro" id="IPR000524">
    <property type="entry name" value="Tscrpt_reg_HTH_GntR"/>
</dbReference>
<dbReference type="PRINTS" id="PR00035">
    <property type="entry name" value="HTHGNTR"/>
</dbReference>
<evidence type="ECO:0000313" key="8">
    <source>
        <dbReference type="Proteomes" id="UP000612899"/>
    </source>
</evidence>
<dbReference type="PANTHER" id="PTHR43537:SF5">
    <property type="entry name" value="UXU OPERON TRANSCRIPTIONAL REGULATOR"/>
    <property type="match status" value="1"/>
</dbReference>
<dbReference type="GO" id="GO:0003677">
    <property type="term" value="F:DNA binding"/>
    <property type="evidence" value="ECO:0007669"/>
    <property type="project" value="UniProtKB-KW"/>
</dbReference>
<dbReference type="InterPro" id="IPR001347">
    <property type="entry name" value="SIS_dom"/>
</dbReference>
<evidence type="ECO:0000256" key="2">
    <source>
        <dbReference type="ARBA" id="ARBA00023125"/>
    </source>
</evidence>
<keyword evidence="3" id="KW-0804">Transcription</keyword>
<dbReference type="Proteomes" id="UP000612899">
    <property type="component" value="Unassembled WGS sequence"/>
</dbReference>
<sequence length="310" mass="33102">MKQNTGSELAPASLSMPPRESLAARSAAALKRYLLAEGLEPGDKLPPERRLAEALNVSRTVLREAVNQLVGEGLVRREPSRSPTVTDFDRAALAHLLDEPEPEPGSGASQTPQGIRAHGIGAGNQTLSEQRGQQRDDLESLYTSVNTLQLNRICDALERARRVVVFGDGAAASLSGVLARLLRHVGVRAEVLPSGPVERVLDMHGLGPGDVVIGITLWLPFRGSVDVMRLAGEAGCHTVALTASADSPITRHSSEVAIVPAQGGVLPFSVLPTIALFENLASALAVRRPQLVAEVQRALHDQYVREGYLR</sequence>
<dbReference type="PANTHER" id="PTHR43537">
    <property type="entry name" value="TRANSCRIPTIONAL REGULATOR, GNTR FAMILY"/>
    <property type="match status" value="1"/>
</dbReference>
<dbReference type="PROSITE" id="PS51464">
    <property type="entry name" value="SIS"/>
    <property type="match status" value="1"/>
</dbReference>
<dbReference type="InterPro" id="IPR035472">
    <property type="entry name" value="RpiR-like_SIS"/>
</dbReference>
<keyword evidence="8" id="KW-1185">Reference proteome</keyword>
<dbReference type="AlphaFoldDB" id="A0A8J3VH60"/>
<keyword evidence="1" id="KW-0805">Transcription regulation</keyword>
<feature type="domain" description="HTH gntR-type" evidence="5">
    <location>
        <begin position="20"/>
        <end position="88"/>
    </location>
</feature>
<feature type="region of interest" description="Disordered" evidence="4">
    <location>
        <begin position="1"/>
        <end position="20"/>
    </location>
</feature>
<dbReference type="Pfam" id="PF00392">
    <property type="entry name" value="GntR"/>
    <property type="match status" value="1"/>
</dbReference>
<protein>
    <recommendedName>
        <fullName evidence="9">MurR/RpiR family transcriptional regulator</fullName>
    </recommendedName>
</protein>
<accession>A0A8J3VH60</accession>
<dbReference type="RefSeq" id="WP_203909427.1">
    <property type="nucleotide sequence ID" value="NZ_BONY01000020.1"/>
</dbReference>